<dbReference type="PANTHER" id="PTHR30154">
    <property type="entry name" value="LEUCINE-RESPONSIVE REGULATORY PROTEIN"/>
    <property type="match status" value="1"/>
</dbReference>
<name>Q0W1B3_METAR</name>
<dbReference type="InterPro" id="IPR019887">
    <property type="entry name" value="Tscrpt_reg_AsnC/Lrp_C"/>
</dbReference>
<dbReference type="STRING" id="351160.RRC47"/>
<evidence type="ECO:0000313" key="5">
    <source>
        <dbReference type="EMBL" id="CAJ37830.1"/>
    </source>
</evidence>
<organism evidence="5 6">
    <name type="scientific">Methanocella arvoryzae (strain DSM 22066 / NBRC 105507 / MRE50)</name>
    <dbReference type="NCBI Taxonomy" id="351160"/>
    <lineage>
        <taxon>Archaea</taxon>
        <taxon>Methanobacteriati</taxon>
        <taxon>Methanobacteriota</taxon>
        <taxon>Stenosarchaea group</taxon>
        <taxon>Methanomicrobia</taxon>
        <taxon>Methanocellales</taxon>
        <taxon>Methanocellaceae</taxon>
        <taxon>Methanocella</taxon>
    </lineage>
</organism>
<dbReference type="SUPFAM" id="SSF46785">
    <property type="entry name" value="Winged helix' DNA-binding domain"/>
    <property type="match status" value="1"/>
</dbReference>
<dbReference type="Pfam" id="PF01037">
    <property type="entry name" value="AsnC_trans_reg"/>
    <property type="match status" value="1"/>
</dbReference>
<dbReference type="SUPFAM" id="SSF54909">
    <property type="entry name" value="Dimeric alpha+beta barrel"/>
    <property type="match status" value="1"/>
</dbReference>
<feature type="domain" description="HTH asnC-type" evidence="4">
    <location>
        <begin position="6"/>
        <end position="67"/>
    </location>
</feature>
<dbReference type="Proteomes" id="UP000000663">
    <property type="component" value="Chromosome"/>
</dbReference>
<dbReference type="GO" id="GO:0005829">
    <property type="term" value="C:cytosol"/>
    <property type="evidence" value="ECO:0007669"/>
    <property type="project" value="TreeGrafter"/>
</dbReference>
<dbReference type="CDD" id="cd00090">
    <property type="entry name" value="HTH_ARSR"/>
    <property type="match status" value="1"/>
</dbReference>
<protein>
    <submittedName>
        <fullName evidence="5">Transcriptional regulator (AsnC/Lrp family)</fullName>
    </submittedName>
</protein>
<dbReference type="KEGG" id="rci:RRC47"/>
<keyword evidence="2" id="KW-0238">DNA-binding</keyword>
<dbReference type="GeneID" id="5144581"/>
<dbReference type="eggNOG" id="arCOG01580">
    <property type="taxonomic scope" value="Archaea"/>
</dbReference>
<dbReference type="RefSeq" id="WP_012034759.1">
    <property type="nucleotide sequence ID" value="NC_009464.1"/>
</dbReference>
<dbReference type="Gene3D" id="3.30.70.920">
    <property type="match status" value="1"/>
</dbReference>
<evidence type="ECO:0000259" key="4">
    <source>
        <dbReference type="PROSITE" id="PS50956"/>
    </source>
</evidence>
<dbReference type="InterPro" id="IPR011991">
    <property type="entry name" value="ArsR-like_HTH"/>
</dbReference>
<dbReference type="GO" id="GO:0043565">
    <property type="term" value="F:sequence-specific DNA binding"/>
    <property type="evidence" value="ECO:0007669"/>
    <property type="project" value="InterPro"/>
</dbReference>
<dbReference type="InterPro" id="IPR011008">
    <property type="entry name" value="Dimeric_a/b-barrel"/>
</dbReference>
<dbReference type="OrthoDB" id="6995at2157"/>
<evidence type="ECO:0000313" key="6">
    <source>
        <dbReference type="Proteomes" id="UP000000663"/>
    </source>
</evidence>
<evidence type="ECO:0000256" key="1">
    <source>
        <dbReference type="ARBA" id="ARBA00023015"/>
    </source>
</evidence>
<proteinExistence type="predicted"/>
<dbReference type="Gene3D" id="1.10.10.10">
    <property type="entry name" value="Winged helix-like DNA-binding domain superfamily/Winged helix DNA-binding domain"/>
    <property type="match status" value="1"/>
</dbReference>
<dbReference type="InterPro" id="IPR036390">
    <property type="entry name" value="WH_DNA-bd_sf"/>
</dbReference>
<keyword evidence="6" id="KW-1185">Reference proteome</keyword>
<sequence length="161" mass="18332">MSGNVPDEVDKKILSALARDGRTPHVDIAAECGITRQTVASRIRRLEKEGIIKGYRAVVDMEKIGLNSFFILFLKLDVTDQATIKSFIDTLKEDPHVIMDVSVTGEWDAMLLLAFKDVREYESYISHIRLSMGHMLKDSKSHVVLNFYKSPDEWAPYQEQS</sequence>
<reference evidence="5 6" key="1">
    <citation type="journal article" date="2006" name="Science">
        <title>Genome of rice cluster I archaea -- the key methane producers in the rice rhizosphere.</title>
        <authorList>
            <person name="Erkel C."/>
            <person name="Kube M."/>
            <person name="Reinhardt R."/>
            <person name="Liesack W."/>
        </authorList>
    </citation>
    <scope>NUCLEOTIDE SEQUENCE [LARGE SCALE GENOMIC DNA]</scope>
    <source>
        <strain evidence="6">DSM 22066 / NBRC 105507 / MRE50</strain>
    </source>
</reference>
<dbReference type="GO" id="GO:0043200">
    <property type="term" value="P:response to amino acid"/>
    <property type="evidence" value="ECO:0007669"/>
    <property type="project" value="TreeGrafter"/>
</dbReference>
<dbReference type="PRINTS" id="PR00033">
    <property type="entry name" value="HTHASNC"/>
</dbReference>
<evidence type="ECO:0000256" key="3">
    <source>
        <dbReference type="ARBA" id="ARBA00023163"/>
    </source>
</evidence>
<evidence type="ECO:0000256" key="2">
    <source>
        <dbReference type="ARBA" id="ARBA00023125"/>
    </source>
</evidence>
<dbReference type="SMART" id="SM00344">
    <property type="entry name" value="HTH_ASNC"/>
    <property type="match status" value="1"/>
</dbReference>
<gene>
    <name evidence="5" type="ORF">RRC47</name>
</gene>
<dbReference type="EMBL" id="AM114193">
    <property type="protein sequence ID" value="CAJ37830.1"/>
    <property type="molecule type" value="Genomic_DNA"/>
</dbReference>
<dbReference type="InterPro" id="IPR036388">
    <property type="entry name" value="WH-like_DNA-bd_sf"/>
</dbReference>
<dbReference type="InterPro" id="IPR000485">
    <property type="entry name" value="AsnC-type_HTH_dom"/>
</dbReference>
<keyword evidence="3" id="KW-0804">Transcription</keyword>
<dbReference type="PROSITE" id="PS50956">
    <property type="entry name" value="HTH_ASNC_2"/>
    <property type="match status" value="1"/>
</dbReference>
<keyword evidence="1" id="KW-0805">Transcription regulation</keyword>
<dbReference type="InterPro" id="IPR019888">
    <property type="entry name" value="Tscrpt_reg_AsnC-like"/>
</dbReference>
<dbReference type="Pfam" id="PF13412">
    <property type="entry name" value="HTH_24"/>
    <property type="match status" value="1"/>
</dbReference>
<accession>Q0W1B3</accession>
<dbReference type="AlphaFoldDB" id="Q0W1B3"/>
<dbReference type="PANTHER" id="PTHR30154:SF34">
    <property type="entry name" value="TRANSCRIPTIONAL REGULATOR AZLB"/>
    <property type="match status" value="1"/>
</dbReference>